<evidence type="ECO:0000256" key="2">
    <source>
        <dbReference type="SAM" id="MobiDB-lite"/>
    </source>
</evidence>
<gene>
    <name evidence="5" type="ORF">M011DRAFT_464729</name>
</gene>
<feature type="region of interest" description="Disordered" evidence="2">
    <location>
        <begin position="117"/>
        <end position="174"/>
    </location>
</feature>
<keyword evidence="6" id="KW-1185">Reference proteome</keyword>
<proteinExistence type="predicted"/>
<dbReference type="Pfam" id="PF10342">
    <property type="entry name" value="Kre9_KNH"/>
    <property type="match status" value="1"/>
</dbReference>
<dbReference type="EMBL" id="MU006563">
    <property type="protein sequence ID" value="KAF2750931.1"/>
    <property type="molecule type" value="Genomic_DNA"/>
</dbReference>
<dbReference type="PANTHER" id="PTHR40633">
    <property type="entry name" value="MATRIX PROTEIN, PUTATIVE (AFU_ORTHOLOGUE AFUA_8G05410)-RELATED"/>
    <property type="match status" value="1"/>
</dbReference>
<dbReference type="PANTHER" id="PTHR40633:SF1">
    <property type="entry name" value="GPI ANCHORED SERINE-THREONINE RICH PROTEIN (AFU_ORTHOLOGUE AFUA_1G03630)"/>
    <property type="match status" value="1"/>
</dbReference>
<sequence length="198" mass="20346">MRFTQTLLAGAALLAAAWAVEINEYPTEVQAGRSYRVTYTPGDETPTTFILRQGDNDNLDTITTLTETATGGEFMWNVDSALPNGADYALEIRQGTEVNYIGPIALSGGAASSAALSSTTEESSTATDMSMTTSVSAMPTNSANTTETVSVSRTPTRSASPTETESEGAPEATGAASALGASPLALVLGAVAAFAYLN</sequence>
<name>A0A6A6VNX3_9PLEO</name>
<dbReference type="AlphaFoldDB" id="A0A6A6VNX3"/>
<organism evidence="5 6">
    <name type="scientific">Sporormia fimetaria CBS 119925</name>
    <dbReference type="NCBI Taxonomy" id="1340428"/>
    <lineage>
        <taxon>Eukaryota</taxon>
        <taxon>Fungi</taxon>
        <taxon>Dikarya</taxon>
        <taxon>Ascomycota</taxon>
        <taxon>Pezizomycotina</taxon>
        <taxon>Dothideomycetes</taxon>
        <taxon>Pleosporomycetidae</taxon>
        <taxon>Pleosporales</taxon>
        <taxon>Sporormiaceae</taxon>
        <taxon>Sporormia</taxon>
    </lineage>
</organism>
<accession>A0A6A6VNX3</accession>
<feature type="signal peptide" evidence="3">
    <location>
        <begin position="1"/>
        <end position="19"/>
    </location>
</feature>
<feature type="domain" description="Yeast cell wall synthesis Kre9/Knh1-like N-terminal" evidence="4">
    <location>
        <begin position="27"/>
        <end position="99"/>
    </location>
</feature>
<evidence type="ECO:0000256" key="1">
    <source>
        <dbReference type="ARBA" id="ARBA00022729"/>
    </source>
</evidence>
<feature type="compositionally biased region" description="Low complexity" evidence="2">
    <location>
        <begin position="160"/>
        <end position="174"/>
    </location>
</feature>
<feature type="compositionally biased region" description="Polar residues" evidence="2">
    <location>
        <begin position="138"/>
        <end position="159"/>
    </location>
</feature>
<protein>
    <recommendedName>
        <fullName evidence="4">Yeast cell wall synthesis Kre9/Knh1-like N-terminal domain-containing protein</fullName>
    </recommendedName>
</protein>
<dbReference type="Proteomes" id="UP000799440">
    <property type="component" value="Unassembled WGS sequence"/>
</dbReference>
<evidence type="ECO:0000313" key="5">
    <source>
        <dbReference type="EMBL" id="KAF2750931.1"/>
    </source>
</evidence>
<dbReference type="InterPro" id="IPR018466">
    <property type="entry name" value="Kre9/Knh1-like_N"/>
</dbReference>
<feature type="compositionally biased region" description="Low complexity" evidence="2">
    <location>
        <begin position="117"/>
        <end position="137"/>
    </location>
</feature>
<feature type="chain" id="PRO_5025597906" description="Yeast cell wall synthesis Kre9/Knh1-like N-terminal domain-containing protein" evidence="3">
    <location>
        <begin position="20"/>
        <end position="198"/>
    </location>
</feature>
<dbReference type="OrthoDB" id="5589325at2759"/>
<evidence type="ECO:0000256" key="3">
    <source>
        <dbReference type="SAM" id="SignalP"/>
    </source>
</evidence>
<reference evidence="5" key="1">
    <citation type="journal article" date="2020" name="Stud. Mycol.">
        <title>101 Dothideomycetes genomes: a test case for predicting lifestyles and emergence of pathogens.</title>
        <authorList>
            <person name="Haridas S."/>
            <person name="Albert R."/>
            <person name="Binder M."/>
            <person name="Bloem J."/>
            <person name="Labutti K."/>
            <person name="Salamov A."/>
            <person name="Andreopoulos B."/>
            <person name="Baker S."/>
            <person name="Barry K."/>
            <person name="Bills G."/>
            <person name="Bluhm B."/>
            <person name="Cannon C."/>
            <person name="Castanera R."/>
            <person name="Culley D."/>
            <person name="Daum C."/>
            <person name="Ezra D."/>
            <person name="Gonzalez J."/>
            <person name="Henrissat B."/>
            <person name="Kuo A."/>
            <person name="Liang C."/>
            <person name="Lipzen A."/>
            <person name="Lutzoni F."/>
            <person name="Magnuson J."/>
            <person name="Mondo S."/>
            <person name="Nolan M."/>
            <person name="Ohm R."/>
            <person name="Pangilinan J."/>
            <person name="Park H.-J."/>
            <person name="Ramirez L."/>
            <person name="Alfaro M."/>
            <person name="Sun H."/>
            <person name="Tritt A."/>
            <person name="Yoshinaga Y."/>
            <person name="Zwiers L.-H."/>
            <person name="Turgeon B."/>
            <person name="Goodwin S."/>
            <person name="Spatafora J."/>
            <person name="Crous P."/>
            <person name="Grigoriev I."/>
        </authorList>
    </citation>
    <scope>NUCLEOTIDE SEQUENCE</scope>
    <source>
        <strain evidence="5">CBS 119925</strain>
    </source>
</reference>
<evidence type="ECO:0000259" key="4">
    <source>
        <dbReference type="Pfam" id="PF10342"/>
    </source>
</evidence>
<dbReference type="InterPro" id="IPR052982">
    <property type="entry name" value="SRP1/TIP1-like"/>
</dbReference>
<keyword evidence="1 3" id="KW-0732">Signal</keyword>
<evidence type="ECO:0000313" key="6">
    <source>
        <dbReference type="Proteomes" id="UP000799440"/>
    </source>
</evidence>